<evidence type="ECO:0000313" key="4">
    <source>
        <dbReference type="Proteomes" id="UP000198983"/>
    </source>
</evidence>
<sequence>MKVVVTGGNGFLGWHLRVRLHALTDHQVVSIGHAEWDRLDAELKDADALVHLAGVNRGTDEQVEQGNVALAQMVGRAVRDSGQLSRVIFANSVHAGADTPYGRGKAQAGILLADSATTRGARFVDAVLPNLFGEHGRPAYNSFVATFVRALVDERLPTIDDRPVELLHAQRASADLIDALDPEHPEMVRPRGEDTSVAQVWELLRGMHHLYRGGELPPLTTQHEVDLFNTLRAAMFPQTYPMRPTSHHDERGSLVECVRSHGGTGQSFVSTSMPGVTRGDHFHLGKIERFLVVRGQALINLRRLFHPEPISFAVSADAPAMVDMPTMWAHNIVNTGPGELVTFFWTHTLHDPIEPDTYAERVRPQLGSPG</sequence>
<dbReference type="InterPro" id="IPR014710">
    <property type="entry name" value="RmlC-like_jellyroll"/>
</dbReference>
<dbReference type="InterPro" id="IPR029303">
    <property type="entry name" value="CapF_C"/>
</dbReference>
<dbReference type="SUPFAM" id="SSF51735">
    <property type="entry name" value="NAD(P)-binding Rossmann-fold domains"/>
    <property type="match status" value="1"/>
</dbReference>
<dbReference type="Proteomes" id="UP000198983">
    <property type="component" value="Chromosome I"/>
</dbReference>
<dbReference type="InterPro" id="IPR036291">
    <property type="entry name" value="NAD(P)-bd_dom_sf"/>
</dbReference>
<dbReference type="Gene3D" id="3.40.50.720">
    <property type="entry name" value="NAD(P)-binding Rossmann-like Domain"/>
    <property type="match status" value="1"/>
</dbReference>
<name>A0A1H1WJL9_9ACTN</name>
<dbReference type="Pfam" id="PF01370">
    <property type="entry name" value="Epimerase"/>
    <property type="match status" value="1"/>
</dbReference>
<dbReference type="RefSeq" id="WP_092655628.1">
    <property type="nucleotide sequence ID" value="NZ_LT629732.1"/>
</dbReference>
<dbReference type="InterPro" id="IPR001509">
    <property type="entry name" value="Epimerase_deHydtase"/>
</dbReference>
<proteinExistence type="predicted"/>
<dbReference type="Pfam" id="PF14667">
    <property type="entry name" value="Polysacc_synt_C"/>
    <property type="match status" value="1"/>
</dbReference>
<keyword evidence="4" id="KW-1185">Reference proteome</keyword>
<evidence type="ECO:0000313" key="3">
    <source>
        <dbReference type="EMBL" id="SDS97192.1"/>
    </source>
</evidence>
<organism evidence="3 4">
    <name type="scientific">Actinopolymorpha singaporensis</name>
    <dbReference type="NCBI Taxonomy" id="117157"/>
    <lineage>
        <taxon>Bacteria</taxon>
        <taxon>Bacillati</taxon>
        <taxon>Actinomycetota</taxon>
        <taxon>Actinomycetes</taxon>
        <taxon>Propionibacteriales</taxon>
        <taxon>Actinopolymorphaceae</taxon>
        <taxon>Actinopolymorpha</taxon>
    </lineage>
</organism>
<feature type="domain" description="Capsular polysaccharide assembling protein CapF C-terminal" evidence="2">
    <location>
        <begin position="247"/>
        <end position="358"/>
    </location>
</feature>
<dbReference type="InterPro" id="IPR011051">
    <property type="entry name" value="RmlC_Cupin_sf"/>
</dbReference>
<accession>A0A1H1WJL9</accession>
<evidence type="ECO:0000259" key="1">
    <source>
        <dbReference type="Pfam" id="PF01370"/>
    </source>
</evidence>
<gene>
    <name evidence="3" type="ORF">SAMN04489717_4544</name>
</gene>
<dbReference type="OrthoDB" id="9801785at2"/>
<dbReference type="EMBL" id="LT629732">
    <property type="protein sequence ID" value="SDS97192.1"/>
    <property type="molecule type" value="Genomic_DNA"/>
</dbReference>
<reference evidence="3 4" key="1">
    <citation type="submission" date="2016-10" db="EMBL/GenBank/DDBJ databases">
        <authorList>
            <person name="de Groot N.N."/>
        </authorList>
    </citation>
    <scope>NUCLEOTIDE SEQUENCE [LARGE SCALE GENOMIC DNA]</scope>
    <source>
        <strain evidence="3 4">DSM 22024</strain>
    </source>
</reference>
<dbReference type="STRING" id="117157.SAMN04489717_4544"/>
<feature type="domain" description="NAD-dependent epimerase/dehydratase" evidence="1">
    <location>
        <begin position="3"/>
        <end position="181"/>
    </location>
</feature>
<protein>
    <submittedName>
        <fullName evidence="3">UDP-2-acetamido-2,6-beta-L-arabino-hexul-4-ose reductase</fullName>
    </submittedName>
</protein>
<dbReference type="AlphaFoldDB" id="A0A1H1WJL9"/>
<dbReference type="SUPFAM" id="SSF51182">
    <property type="entry name" value="RmlC-like cupins"/>
    <property type="match status" value="1"/>
</dbReference>
<evidence type="ECO:0000259" key="2">
    <source>
        <dbReference type="Pfam" id="PF14667"/>
    </source>
</evidence>
<dbReference type="Gene3D" id="2.60.120.10">
    <property type="entry name" value="Jelly Rolls"/>
    <property type="match status" value="1"/>
</dbReference>